<gene>
    <name evidence="8" type="primary">menC</name>
    <name evidence="8" type="ORF">MUO15_20245</name>
</gene>
<evidence type="ECO:0000313" key="8">
    <source>
        <dbReference type="EMBL" id="UOR11859.1"/>
    </source>
</evidence>
<dbReference type="InterPro" id="IPR010197">
    <property type="entry name" value="OSBS/NAAAR"/>
</dbReference>
<dbReference type="SMART" id="SM00922">
    <property type="entry name" value="MR_MLE"/>
    <property type="match status" value="1"/>
</dbReference>
<dbReference type="EC" id="4.2.1.113" evidence="5 6"/>
<dbReference type="CDD" id="cd03317">
    <property type="entry name" value="NAAAR"/>
    <property type="match status" value="1"/>
</dbReference>
<evidence type="ECO:0000256" key="2">
    <source>
        <dbReference type="ARBA" id="ARBA00022723"/>
    </source>
</evidence>
<dbReference type="Proteomes" id="UP000830326">
    <property type="component" value="Chromosome"/>
</dbReference>
<evidence type="ECO:0000259" key="7">
    <source>
        <dbReference type="SMART" id="SM00922"/>
    </source>
</evidence>
<evidence type="ECO:0000256" key="5">
    <source>
        <dbReference type="ARBA" id="ARBA00029491"/>
    </source>
</evidence>
<dbReference type="SFLD" id="SFLDS00001">
    <property type="entry name" value="Enolase"/>
    <property type="match status" value="1"/>
</dbReference>
<keyword evidence="4 8" id="KW-0456">Lyase</keyword>
<organism evidence="8 9">
    <name type="scientific">Halobacillus amylolyticus</name>
    <dbReference type="NCBI Taxonomy" id="2932259"/>
    <lineage>
        <taxon>Bacteria</taxon>
        <taxon>Bacillati</taxon>
        <taxon>Bacillota</taxon>
        <taxon>Bacilli</taxon>
        <taxon>Bacillales</taxon>
        <taxon>Bacillaceae</taxon>
        <taxon>Halobacillus</taxon>
    </lineage>
</organism>
<dbReference type="SUPFAM" id="SSF51604">
    <property type="entry name" value="Enolase C-terminal domain-like"/>
    <property type="match status" value="1"/>
</dbReference>
<dbReference type="InterPro" id="IPR018110">
    <property type="entry name" value="Mandel_Rmase/mucon_lact_enz_CS"/>
</dbReference>
<dbReference type="InterPro" id="IPR029065">
    <property type="entry name" value="Enolase_C-like"/>
</dbReference>
<proteinExistence type="predicted"/>
<dbReference type="GO" id="GO:0043748">
    <property type="term" value="F:O-succinylbenzoate synthase activity"/>
    <property type="evidence" value="ECO:0007669"/>
    <property type="project" value="UniProtKB-EC"/>
</dbReference>
<name>A0ABY4HAG1_9BACI</name>
<dbReference type="SUPFAM" id="SSF54826">
    <property type="entry name" value="Enolase N-terminal domain-like"/>
    <property type="match status" value="1"/>
</dbReference>
<dbReference type="PROSITE" id="PS00908">
    <property type="entry name" value="MR_MLE_1"/>
    <property type="match status" value="1"/>
</dbReference>
<dbReference type="InterPro" id="IPR013341">
    <property type="entry name" value="Mandelate_racemase_N_dom"/>
</dbReference>
<dbReference type="InterPro" id="IPR036849">
    <property type="entry name" value="Enolase-like_C_sf"/>
</dbReference>
<sequence>MNISTIHLRKVSLPLRNPFKTHQGELHERSVIIVVAKDSQGLQGFGEVTAFPSPFYTAETLETAWHMLIDIILPLLKEKPIQHPSDFLEMTDFIQGNQMAKAGMEGALWDLYAKQRQVSLAELIGGTRSSVKAGAVLSLSNSLEKDIHQLKHSGYERYKLKVEKGREKEMIEQAQAIDPELAIMIDANGMYTEQDLDHLFSLDQLGLLMIEQPFQPGDFYLHKQAQQQMETPLCLDESVMSFHDAKQAIKLGSCRVVNIKINRVGGLMAAINIHDFCQDHDIPVWCGGMVETGISKAHNIALASLPNFSIPGDLSSSDRYFSKDLLHRPIKVVNGEINAPDGYGIGVEVDQSFLEKMTYQSFLGDIK</sequence>
<feature type="domain" description="Mandelate racemase/muconate lactonizing enzyme C-terminal" evidence="7">
    <location>
        <begin position="143"/>
        <end position="232"/>
    </location>
</feature>
<dbReference type="InterPro" id="IPR013342">
    <property type="entry name" value="Mandelate_racemase_C"/>
</dbReference>
<reference evidence="8" key="1">
    <citation type="submission" date="2022-04" db="EMBL/GenBank/DDBJ databases">
        <title>Halobacillus sp. isolated from saltern.</title>
        <authorList>
            <person name="Won M."/>
            <person name="Lee C.-M."/>
            <person name="Woen H.-Y."/>
            <person name="Kwon S.-W."/>
        </authorList>
    </citation>
    <scope>NUCLEOTIDE SEQUENCE</scope>
    <source>
        <strain evidence="8">SSHM10-5</strain>
    </source>
</reference>
<comment type="cofactor">
    <cofactor evidence="1">
        <name>a divalent metal cation</name>
        <dbReference type="ChEBI" id="CHEBI:60240"/>
    </cofactor>
</comment>
<dbReference type="Gene3D" id="3.30.390.10">
    <property type="entry name" value="Enolase-like, N-terminal domain"/>
    <property type="match status" value="1"/>
</dbReference>
<dbReference type="SFLD" id="SFLDG00180">
    <property type="entry name" value="muconate_cycloisomerase"/>
    <property type="match status" value="1"/>
</dbReference>
<keyword evidence="2" id="KW-0479">Metal-binding</keyword>
<keyword evidence="9" id="KW-1185">Reference proteome</keyword>
<dbReference type="Gene3D" id="3.20.20.120">
    <property type="entry name" value="Enolase-like C-terminal domain"/>
    <property type="match status" value="1"/>
</dbReference>
<dbReference type="SFLD" id="SFLDF00009">
    <property type="entry name" value="o-succinylbenzoate_synthase"/>
    <property type="match status" value="1"/>
</dbReference>
<dbReference type="Pfam" id="PF13378">
    <property type="entry name" value="MR_MLE_C"/>
    <property type="match status" value="1"/>
</dbReference>
<dbReference type="InterPro" id="IPR029017">
    <property type="entry name" value="Enolase-like_N"/>
</dbReference>
<evidence type="ECO:0000256" key="4">
    <source>
        <dbReference type="ARBA" id="ARBA00023239"/>
    </source>
</evidence>
<protein>
    <recommendedName>
        <fullName evidence="5 6">o-succinylbenzoate synthase</fullName>
        <ecNumber evidence="5 6">4.2.1.113</ecNumber>
    </recommendedName>
</protein>
<dbReference type="EMBL" id="CP095075">
    <property type="protein sequence ID" value="UOR11859.1"/>
    <property type="molecule type" value="Genomic_DNA"/>
</dbReference>
<evidence type="ECO:0000256" key="1">
    <source>
        <dbReference type="ARBA" id="ARBA00001968"/>
    </source>
</evidence>
<dbReference type="RefSeq" id="WP_245032229.1">
    <property type="nucleotide sequence ID" value="NZ_CP095075.1"/>
</dbReference>
<dbReference type="PANTHER" id="PTHR48073:SF5">
    <property type="entry name" value="O-SUCCINYLBENZOATE SYNTHASE"/>
    <property type="match status" value="1"/>
</dbReference>
<evidence type="ECO:0000256" key="6">
    <source>
        <dbReference type="NCBIfam" id="TIGR01928"/>
    </source>
</evidence>
<dbReference type="PANTHER" id="PTHR48073">
    <property type="entry name" value="O-SUCCINYLBENZOATE SYNTHASE-RELATED"/>
    <property type="match status" value="1"/>
</dbReference>
<dbReference type="Pfam" id="PF02746">
    <property type="entry name" value="MR_MLE_N"/>
    <property type="match status" value="1"/>
</dbReference>
<keyword evidence="3" id="KW-0460">Magnesium</keyword>
<accession>A0ABY4HAG1</accession>
<dbReference type="NCBIfam" id="TIGR01928">
    <property type="entry name" value="menC_lowGC_arch"/>
    <property type="match status" value="1"/>
</dbReference>
<evidence type="ECO:0000313" key="9">
    <source>
        <dbReference type="Proteomes" id="UP000830326"/>
    </source>
</evidence>
<evidence type="ECO:0000256" key="3">
    <source>
        <dbReference type="ARBA" id="ARBA00022842"/>
    </source>
</evidence>